<feature type="region of interest" description="Disordered" evidence="1">
    <location>
        <begin position="105"/>
        <end position="151"/>
    </location>
</feature>
<keyword evidence="3" id="KW-1185">Reference proteome</keyword>
<accession>A0A7M7MX87</accession>
<reference evidence="4" key="2">
    <citation type="submission" date="2025-04" db="UniProtKB">
        <authorList>
            <consortium name="RefSeq"/>
        </authorList>
    </citation>
    <scope>IDENTIFICATION</scope>
    <source>
        <strain evidence="4">DH4</strain>
        <tissue evidence="4">Whole body</tissue>
    </source>
</reference>
<dbReference type="OrthoDB" id="10513718at2759"/>
<proteinExistence type="predicted"/>
<feature type="compositionally biased region" description="Basic and acidic residues" evidence="1">
    <location>
        <begin position="120"/>
        <end position="136"/>
    </location>
</feature>
<gene>
    <name evidence="4" type="primary">LOC100577895</name>
</gene>
<protein>
    <submittedName>
        <fullName evidence="4">Uncharacterized protein LOC100577895</fullName>
    </submittedName>
</protein>
<dbReference type="AlphaFoldDB" id="A0A7M7MX87"/>
<reference evidence="2" key="1">
    <citation type="submission" date="2021-01" db="UniProtKB">
        <authorList>
            <consortium name="EnsemblMetazoa"/>
        </authorList>
    </citation>
    <scope>IDENTIFICATION</scope>
    <source>
        <strain evidence="2">DH4</strain>
    </source>
</reference>
<sequence>MKKGENGSRENIAMLPWKFNVEFDDNNVLSCKLYSQLSFRCVVSFSGQVLSPLEHTRRSRSKKEKSTASTGEEDSCVAKSYSDQSVFLENSIDDGIAAINQRGNKASGSRCWDSSWDSLRGSERRRGKNSSDDRRAAPPVPRDSSWKKDRRKEERTLEELLLLTEDTMGEVKRVDPSASSLYTIYKRSSRDNSRNEMLTEVDKIQLAATNSENGGRFVVGTDLWKRALLANRSSDHFCPGRSSVAAVVGGQQQAAHNDVPNYTRYTNEKYTFLRKGNGSKAYKRTVRLRSTANLLDFNNRWIKGS</sequence>
<name>A0A7M7MX87_APIME</name>
<accession>A0A8B8HDD9</accession>
<evidence type="ECO:0000313" key="4">
    <source>
        <dbReference type="RefSeq" id="XP_026302046.1"/>
    </source>
</evidence>
<evidence type="ECO:0000313" key="2">
    <source>
        <dbReference type="EnsemblMetazoa" id="XP_026302046"/>
    </source>
</evidence>
<reference evidence="3" key="3">
    <citation type="submission" date="2025-05" db="UniProtKB">
        <authorList>
            <consortium name="RefSeq"/>
        </authorList>
    </citation>
    <scope>NUCLEOTIDE SEQUENCE [LARGE SCALE GENOMIC DNA]</scope>
    <source>
        <strain evidence="3">DH4</strain>
    </source>
</reference>
<feature type="region of interest" description="Disordered" evidence="1">
    <location>
        <begin position="53"/>
        <end position="76"/>
    </location>
</feature>
<dbReference type="Proteomes" id="UP000005203">
    <property type="component" value="Linkage group LG1"/>
</dbReference>
<evidence type="ECO:0000256" key="1">
    <source>
        <dbReference type="SAM" id="MobiDB-lite"/>
    </source>
</evidence>
<dbReference type="KEGG" id="ame:100577895"/>
<organism evidence="2">
    <name type="scientific">Apis mellifera</name>
    <name type="common">Honeybee</name>
    <dbReference type="NCBI Taxonomy" id="7460"/>
    <lineage>
        <taxon>Eukaryota</taxon>
        <taxon>Metazoa</taxon>
        <taxon>Ecdysozoa</taxon>
        <taxon>Arthropoda</taxon>
        <taxon>Hexapoda</taxon>
        <taxon>Insecta</taxon>
        <taxon>Pterygota</taxon>
        <taxon>Neoptera</taxon>
        <taxon>Endopterygota</taxon>
        <taxon>Hymenoptera</taxon>
        <taxon>Apocrita</taxon>
        <taxon>Aculeata</taxon>
        <taxon>Apoidea</taxon>
        <taxon>Anthophila</taxon>
        <taxon>Apidae</taxon>
        <taxon>Apis</taxon>
    </lineage>
</organism>
<dbReference type="EnsemblMetazoa" id="XM_026446261">
    <property type="protein sequence ID" value="XP_026302046"/>
    <property type="gene ID" value="LOC100577895"/>
</dbReference>
<evidence type="ECO:0000313" key="3">
    <source>
        <dbReference type="Proteomes" id="UP000005203"/>
    </source>
</evidence>
<dbReference type="GeneID" id="100577895"/>
<dbReference type="RefSeq" id="XP_026302046.1">
    <property type="nucleotide sequence ID" value="XM_026446261.1"/>
</dbReference>